<evidence type="ECO:0000313" key="1">
    <source>
        <dbReference type="EMBL" id="CAB4897980.1"/>
    </source>
</evidence>
<dbReference type="EMBL" id="CAFBMM010000006">
    <property type="protein sequence ID" value="CAB4897980.1"/>
    <property type="molecule type" value="Genomic_DNA"/>
</dbReference>
<sequence>MRTIRNGTPRVNESLMRSVVVVTSVRERSATRVTVPEARVNRRWARTLGSLAGRVTKGELGPRFRSSLLLSPRSLLSIRIDGIPPGRLGTSTELGSTPRWSCWATAFNCSLLVFLISSSKLLRTRSTRPKEASMRATAKSPVATRVTRKRTELNLFMGRQVGNPCRVQFELCGLKKADRFFYADNRCRPQ</sequence>
<proteinExistence type="predicted"/>
<name>A0A6J7FZE2_9ZZZZ</name>
<gene>
    <name evidence="1" type="ORF">UFOPK3605_00319</name>
</gene>
<accession>A0A6J7FZE2</accession>
<organism evidence="1">
    <name type="scientific">freshwater metagenome</name>
    <dbReference type="NCBI Taxonomy" id="449393"/>
    <lineage>
        <taxon>unclassified sequences</taxon>
        <taxon>metagenomes</taxon>
        <taxon>ecological metagenomes</taxon>
    </lineage>
</organism>
<dbReference type="AlphaFoldDB" id="A0A6J7FZE2"/>
<protein>
    <submittedName>
        <fullName evidence="1">Unannotated protein</fullName>
    </submittedName>
</protein>
<reference evidence="1" key="1">
    <citation type="submission" date="2020-05" db="EMBL/GenBank/DDBJ databases">
        <authorList>
            <person name="Chiriac C."/>
            <person name="Salcher M."/>
            <person name="Ghai R."/>
            <person name="Kavagutti S V."/>
        </authorList>
    </citation>
    <scope>NUCLEOTIDE SEQUENCE</scope>
</reference>